<evidence type="ECO:0008006" key="4">
    <source>
        <dbReference type="Google" id="ProtNLM"/>
    </source>
</evidence>
<organism evidence="2 3">
    <name type="scientific">Echria macrotheca</name>
    <dbReference type="NCBI Taxonomy" id="438768"/>
    <lineage>
        <taxon>Eukaryota</taxon>
        <taxon>Fungi</taxon>
        <taxon>Dikarya</taxon>
        <taxon>Ascomycota</taxon>
        <taxon>Pezizomycotina</taxon>
        <taxon>Sordariomycetes</taxon>
        <taxon>Sordariomycetidae</taxon>
        <taxon>Sordariales</taxon>
        <taxon>Schizotheciaceae</taxon>
        <taxon>Echria</taxon>
    </lineage>
</organism>
<dbReference type="EMBL" id="MU839836">
    <property type="protein sequence ID" value="KAK1753930.1"/>
    <property type="molecule type" value="Genomic_DNA"/>
</dbReference>
<reference evidence="2" key="1">
    <citation type="submission" date="2023-06" db="EMBL/GenBank/DDBJ databases">
        <title>Genome-scale phylogeny and comparative genomics of the fungal order Sordariales.</title>
        <authorList>
            <consortium name="Lawrence Berkeley National Laboratory"/>
            <person name="Hensen N."/>
            <person name="Bonometti L."/>
            <person name="Westerberg I."/>
            <person name="Brannstrom I.O."/>
            <person name="Guillou S."/>
            <person name="Cros-Aarteil S."/>
            <person name="Calhoun S."/>
            <person name="Haridas S."/>
            <person name="Kuo A."/>
            <person name="Mondo S."/>
            <person name="Pangilinan J."/>
            <person name="Riley R."/>
            <person name="Labutti K."/>
            <person name="Andreopoulos B."/>
            <person name="Lipzen A."/>
            <person name="Chen C."/>
            <person name="Yanf M."/>
            <person name="Daum C."/>
            <person name="Ng V."/>
            <person name="Clum A."/>
            <person name="Steindorff A."/>
            <person name="Ohm R."/>
            <person name="Martin F."/>
            <person name="Silar P."/>
            <person name="Natvig D."/>
            <person name="Lalanne C."/>
            <person name="Gautier V."/>
            <person name="Ament-Velasquez S.L."/>
            <person name="Kruys A."/>
            <person name="Hutchinson M.I."/>
            <person name="Powell A.J."/>
            <person name="Barry K."/>
            <person name="Miller A.N."/>
            <person name="Grigoriev I.V."/>
            <person name="Debuchy R."/>
            <person name="Gladieux P."/>
            <person name="Thoren M.H."/>
            <person name="Johannesson H."/>
        </authorList>
    </citation>
    <scope>NUCLEOTIDE SEQUENCE</scope>
    <source>
        <strain evidence="2">PSN4</strain>
    </source>
</reference>
<dbReference type="Proteomes" id="UP001239445">
    <property type="component" value="Unassembled WGS sequence"/>
</dbReference>
<dbReference type="SUPFAM" id="SSF53590">
    <property type="entry name" value="Nucleoside hydrolase"/>
    <property type="match status" value="1"/>
</dbReference>
<dbReference type="AlphaFoldDB" id="A0AAJ0FA96"/>
<evidence type="ECO:0000313" key="2">
    <source>
        <dbReference type="EMBL" id="KAK1753930.1"/>
    </source>
</evidence>
<accession>A0AAJ0FA96</accession>
<proteinExistence type="predicted"/>
<protein>
    <recommendedName>
        <fullName evidence="4">Inosine/uridine-preferring nucleoside hydrolase domain-containing protein</fullName>
    </recommendedName>
</protein>
<dbReference type="Gene3D" id="3.90.245.10">
    <property type="entry name" value="Ribonucleoside hydrolase-like"/>
    <property type="match status" value="1"/>
</dbReference>
<dbReference type="InterPro" id="IPR036452">
    <property type="entry name" value="Ribo_hydro-like"/>
</dbReference>
<name>A0AAJ0FA96_9PEZI</name>
<sequence length="512" mass="57763">MSSVAVPGASAAPSAFDERAFRKRIPFPERSPEYGVYLSLIKVLRARKASDKPRILVITDIEQDYDDLMAIVFLSEMHRLGAVELAGFIANHGKPETRAKFLRTIVNLLGLGHLPVAEGTIGVEDQSKKVWIDDSYYELKNITFAEQPWNNEPFQKGIDLIEQLVQEVDQGKEPLTVLLISSLQDISEYFDRHKGEKSFLQSHFKKFVSQGGYEVKENADGSCVLEPIMGMANNGWHPTAARNFTNCLVEYDLPSDAWSREAAKEARLDGGTFADLAPFGPIGAHLSWLYRRQEFKFYWDPFNAPYLPRLNAEWYLKTRLVLDPKSKIFSEFKKSPPTFEKVLPLTKVIAYDGCAAMGAVGDDVMRALGIMDENLPNYNQASHRHRVFGRGERDLGGIDGAKLGETFKIFFLGALRATKANAEKLIPSSSVRHQEVKYDVSLDVFDKQIPYLRQSKELADEARQGNQESQRKLEQLKAAKLDGADREFPKVPEPEDIPYELLYQAAIHGAHY</sequence>
<comment type="caution">
    <text evidence="2">The sequence shown here is derived from an EMBL/GenBank/DDBJ whole genome shotgun (WGS) entry which is preliminary data.</text>
</comment>
<gene>
    <name evidence="2" type="ORF">QBC47DRAFT_32254</name>
</gene>
<keyword evidence="3" id="KW-1185">Reference proteome</keyword>
<evidence type="ECO:0000313" key="3">
    <source>
        <dbReference type="Proteomes" id="UP001239445"/>
    </source>
</evidence>
<feature type="region of interest" description="Disordered" evidence="1">
    <location>
        <begin position="460"/>
        <end position="492"/>
    </location>
</feature>
<evidence type="ECO:0000256" key="1">
    <source>
        <dbReference type="SAM" id="MobiDB-lite"/>
    </source>
</evidence>
<dbReference type="GO" id="GO:0016799">
    <property type="term" value="F:hydrolase activity, hydrolyzing N-glycosyl compounds"/>
    <property type="evidence" value="ECO:0007669"/>
    <property type="project" value="InterPro"/>
</dbReference>